<feature type="transmembrane region" description="Helical" evidence="1">
    <location>
        <begin position="12"/>
        <end position="32"/>
    </location>
</feature>
<evidence type="ECO:0000256" key="1">
    <source>
        <dbReference type="SAM" id="Phobius"/>
    </source>
</evidence>
<proteinExistence type="predicted"/>
<evidence type="ECO:0000313" key="2">
    <source>
        <dbReference type="EMBL" id="MXN65948.1"/>
    </source>
</evidence>
<organism evidence="2 3">
    <name type="scientific">Stappia sediminis</name>
    <dbReference type="NCBI Taxonomy" id="2692190"/>
    <lineage>
        <taxon>Bacteria</taxon>
        <taxon>Pseudomonadati</taxon>
        <taxon>Pseudomonadota</taxon>
        <taxon>Alphaproteobacteria</taxon>
        <taxon>Hyphomicrobiales</taxon>
        <taxon>Stappiaceae</taxon>
        <taxon>Stappia</taxon>
    </lineage>
</organism>
<protein>
    <recommendedName>
        <fullName evidence="4">Solute:sodium symporter small subunit</fullName>
    </recommendedName>
</protein>
<dbReference type="AlphaFoldDB" id="A0A7X3LVQ1"/>
<accession>A0A7X3LVQ1</accession>
<dbReference type="RefSeq" id="WP_160776184.1">
    <property type="nucleotide sequence ID" value="NZ_WUMV01000006.1"/>
</dbReference>
<sequence>MNAYKKEWTSTLVFGALYVVLAHTGLFAIAFGVDNDTRVLGFPLHYFIAIVLGSAGILAVSIVWNRYADQLESEIEAENNKTAPEAASATGALAAANGFAREGAQS</sequence>
<name>A0A7X3LVQ1_9HYPH</name>
<keyword evidence="3" id="KW-1185">Reference proteome</keyword>
<keyword evidence="1" id="KW-0812">Transmembrane</keyword>
<comment type="caution">
    <text evidence="2">The sequence shown here is derived from an EMBL/GenBank/DDBJ whole genome shotgun (WGS) entry which is preliminary data.</text>
</comment>
<evidence type="ECO:0000313" key="3">
    <source>
        <dbReference type="Proteomes" id="UP000433101"/>
    </source>
</evidence>
<feature type="transmembrane region" description="Helical" evidence="1">
    <location>
        <begin position="44"/>
        <end position="64"/>
    </location>
</feature>
<dbReference type="Proteomes" id="UP000433101">
    <property type="component" value="Unassembled WGS sequence"/>
</dbReference>
<keyword evidence="1" id="KW-0472">Membrane</keyword>
<dbReference type="EMBL" id="WUMV01000006">
    <property type="protein sequence ID" value="MXN65948.1"/>
    <property type="molecule type" value="Genomic_DNA"/>
</dbReference>
<reference evidence="2 3" key="1">
    <citation type="submission" date="2019-12" db="EMBL/GenBank/DDBJ databases">
        <authorList>
            <person name="Li M."/>
        </authorList>
    </citation>
    <scope>NUCLEOTIDE SEQUENCE [LARGE SCALE GENOMIC DNA]</scope>
    <source>
        <strain evidence="2 3">GBMRC 2046</strain>
    </source>
</reference>
<evidence type="ECO:0008006" key="4">
    <source>
        <dbReference type="Google" id="ProtNLM"/>
    </source>
</evidence>
<keyword evidence="1" id="KW-1133">Transmembrane helix</keyword>
<gene>
    <name evidence="2" type="ORF">GR183_13625</name>
</gene>